<comment type="caution">
    <text evidence="1">The sequence shown here is derived from an EMBL/GenBank/DDBJ whole genome shotgun (WGS) entry which is preliminary data.</text>
</comment>
<evidence type="ECO:0008006" key="2">
    <source>
        <dbReference type="Google" id="ProtNLM"/>
    </source>
</evidence>
<sequence>MWSELGAISTEVNPNYDPMVWIPHVSLSIGEVNREVISKVVTEMAFLSMDFQLVATNIAVLYKDQSGSGIFNKYSLDGGEMVL</sequence>
<accession>A0A7C4KI80</accession>
<name>A0A7C4KI80_9CHLR</name>
<proteinExistence type="predicted"/>
<dbReference type="EMBL" id="DSYK01000561">
    <property type="protein sequence ID" value="HGS22442.1"/>
    <property type="molecule type" value="Genomic_DNA"/>
</dbReference>
<protein>
    <recommendedName>
        <fullName evidence="2">2'-5' RNA ligase family protein</fullName>
    </recommendedName>
</protein>
<organism evidence="1">
    <name type="scientific">Anaerolinea thermolimosa</name>
    <dbReference type="NCBI Taxonomy" id="229919"/>
    <lineage>
        <taxon>Bacteria</taxon>
        <taxon>Bacillati</taxon>
        <taxon>Chloroflexota</taxon>
        <taxon>Anaerolineae</taxon>
        <taxon>Anaerolineales</taxon>
        <taxon>Anaerolineaceae</taxon>
        <taxon>Anaerolinea</taxon>
    </lineage>
</organism>
<gene>
    <name evidence="1" type="ORF">ENT37_11305</name>
</gene>
<evidence type="ECO:0000313" key="1">
    <source>
        <dbReference type="EMBL" id="HGS22442.1"/>
    </source>
</evidence>
<reference evidence="1" key="1">
    <citation type="journal article" date="2020" name="mSystems">
        <title>Genome- and Community-Level Interaction Insights into Carbon Utilization and Element Cycling Functions of Hydrothermarchaeota in Hydrothermal Sediment.</title>
        <authorList>
            <person name="Zhou Z."/>
            <person name="Liu Y."/>
            <person name="Xu W."/>
            <person name="Pan J."/>
            <person name="Luo Z.H."/>
            <person name="Li M."/>
        </authorList>
    </citation>
    <scope>NUCLEOTIDE SEQUENCE [LARGE SCALE GENOMIC DNA]</scope>
    <source>
        <strain evidence="1">SpSt-573</strain>
    </source>
</reference>
<dbReference type="AlphaFoldDB" id="A0A7C4KI80"/>